<dbReference type="OrthoDB" id="10449546at2759"/>
<proteinExistence type="predicted"/>
<feature type="region of interest" description="Disordered" evidence="1">
    <location>
        <begin position="55"/>
        <end position="89"/>
    </location>
</feature>
<name>A0A428QN86_9HYPO</name>
<keyword evidence="3" id="KW-1185">Reference proteome</keyword>
<accession>A0A428QN86</accession>
<protein>
    <submittedName>
        <fullName evidence="2">Uncharacterized protein</fullName>
    </submittedName>
</protein>
<evidence type="ECO:0000256" key="1">
    <source>
        <dbReference type="SAM" id="MobiDB-lite"/>
    </source>
</evidence>
<organism evidence="2 3">
    <name type="scientific">Fusarium duplospermum</name>
    <dbReference type="NCBI Taxonomy" id="1325734"/>
    <lineage>
        <taxon>Eukaryota</taxon>
        <taxon>Fungi</taxon>
        <taxon>Dikarya</taxon>
        <taxon>Ascomycota</taxon>
        <taxon>Pezizomycotina</taxon>
        <taxon>Sordariomycetes</taxon>
        <taxon>Hypocreomycetidae</taxon>
        <taxon>Hypocreales</taxon>
        <taxon>Nectriaceae</taxon>
        <taxon>Fusarium</taxon>
        <taxon>Fusarium solani species complex</taxon>
    </lineage>
</organism>
<dbReference type="AlphaFoldDB" id="A0A428QN86"/>
<reference evidence="2 3" key="1">
    <citation type="submission" date="2017-06" db="EMBL/GenBank/DDBJ databases">
        <title>Comparative genomic analysis of Ambrosia Fusariam Clade fungi.</title>
        <authorList>
            <person name="Stajich J.E."/>
            <person name="Carrillo J."/>
            <person name="Kijimoto T."/>
            <person name="Eskalen A."/>
            <person name="O'Donnell K."/>
            <person name="Kasson M."/>
        </authorList>
    </citation>
    <scope>NUCLEOTIDE SEQUENCE [LARGE SCALE GENOMIC DNA]</scope>
    <source>
        <strain evidence="2 3">NRRL62584</strain>
    </source>
</reference>
<comment type="caution">
    <text evidence="2">The sequence shown here is derived from an EMBL/GenBank/DDBJ whole genome shotgun (WGS) entry which is preliminary data.</text>
</comment>
<evidence type="ECO:0000313" key="2">
    <source>
        <dbReference type="EMBL" id="RSL66737.1"/>
    </source>
</evidence>
<evidence type="ECO:0000313" key="3">
    <source>
        <dbReference type="Proteomes" id="UP000288168"/>
    </source>
</evidence>
<dbReference type="EMBL" id="NKCI01000023">
    <property type="protein sequence ID" value="RSL66737.1"/>
    <property type="molecule type" value="Genomic_DNA"/>
</dbReference>
<gene>
    <name evidence="2" type="ORF">CEP54_003575</name>
</gene>
<sequence length="189" mass="20643">MGLVFFSLHSESPVTKESSEEYFRQLFRDWTTKKAPRPAPAAAAPDFTAKGVKAGVWTEDLSPNPKKRKAGGNEGRESEARKQARKKGATAVMTMAINKKAGLTVIWRDVTGSCPTTLALRNAQVECISKHDACERTAAEAHNRGLALHLGQRSLLQLAQLATQIWGQGSISTARSLLLTKLRSKGRLF</sequence>
<dbReference type="Proteomes" id="UP000288168">
    <property type="component" value="Unassembled WGS sequence"/>
</dbReference>